<organism evidence="1 2">
    <name type="scientific">Mongoliitalea lutea</name>
    <dbReference type="NCBI Taxonomy" id="849756"/>
    <lineage>
        <taxon>Bacteria</taxon>
        <taxon>Pseudomonadati</taxon>
        <taxon>Bacteroidota</taxon>
        <taxon>Cytophagia</taxon>
        <taxon>Cytophagales</taxon>
        <taxon>Cyclobacteriaceae</taxon>
        <taxon>Mongoliitalea</taxon>
    </lineage>
</organism>
<gene>
    <name evidence="1" type="ORF">GCM10008106_08690</name>
</gene>
<dbReference type="AlphaFoldDB" id="A0A8J3CWL8"/>
<keyword evidence="2" id="KW-1185">Reference proteome</keyword>
<proteinExistence type="predicted"/>
<reference evidence="1" key="2">
    <citation type="submission" date="2020-09" db="EMBL/GenBank/DDBJ databases">
        <authorList>
            <person name="Sun Q."/>
            <person name="Kim S."/>
        </authorList>
    </citation>
    <scope>NUCLEOTIDE SEQUENCE</scope>
    <source>
        <strain evidence="1">KCTC 23224</strain>
    </source>
</reference>
<name>A0A8J3CWL8_9BACT</name>
<dbReference type="RefSeq" id="WP_229800494.1">
    <property type="nucleotide sequence ID" value="NZ_BMYF01000004.1"/>
</dbReference>
<evidence type="ECO:0008006" key="3">
    <source>
        <dbReference type="Google" id="ProtNLM"/>
    </source>
</evidence>
<dbReference type="EMBL" id="BMYF01000004">
    <property type="protein sequence ID" value="GHB30081.1"/>
    <property type="molecule type" value="Genomic_DNA"/>
</dbReference>
<dbReference type="Proteomes" id="UP000642809">
    <property type="component" value="Unassembled WGS sequence"/>
</dbReference>
<reference evidence="1" key="1">
    <citation type="journal article" date="2014" name="Int. J. Syst. Evol. Microbiol.">
        <title>Complete genome sequence of Corynebacterium casei LMG S-19264T (=DSM 44701T), isolated from a smear-ripened cheese.</title>
        <authorList>
            <consortium name="US DOE Joint Genome Institute (JGI-PGF)"/>
            <person name="Walter F."/>
            <person name="Albersmeier A."/>
            <person name="Kalinowski J."/>
            <person name="Ruckert C."/>
        </authorList>
    </citation>
    <scope>NUCLEOTIDE SEQUENCE</scope>
    <source>
        <strain evidence="1">KCTC 23224</strain>
    </source>
</reference>
<sequence length="256" mass="30617">MEKTFHFEMKPKTSAFDRLRLLFEEQVTVLTIAENLWVFSKEHYKEQMEQMNFHAAFVIDDGKYWKYDDGDEGLSPVEEHDWMDLNTPLLTAFRMILLQRRYFIKNEDGEPAYIVTRTDLDKIAMRIGLFGLISLFETHMKDLIRKHILNWEEAISENRLNQAKSLYDWKKARKEEIDLVQCLQFGDLGTVFSKQQRFKVFFPDYSRDRWVDMLNALGRLRDALAHSQAHLGFSWEEIDEMIIFIRGIIDREEINF</sequence>
<accession>A0A8J3CWL8</accession>
<comment type="caution">
    <text evidence="1">The sequence shown here is derived from an EMBL/GenBank/DDBJ whole genome shotgun (WGS) entry which is preliminary data.</text>
</comment>
<evidence type="ECO:0000313" key="1">
    <source>
        <dbReference type="EMBL" id="GHB30081.1"/>
    </source>
</evidence>
<evidence type="ECO:0000313" key="2">
    <source>
        <dbReference type="Proteomes" id="UP000642809"/>
    </source>
</evidence>
<protein>
    <recommendedName>
        <fullName evidence="3">Swt1-like HEPN domain-containing protein</fullName>
    </recommendedName>
</protein>